<accession>A0A9Q0K3T0</accession>
<keyword evidence="3" id="KW-1185">Reference proteome</keyword>
<dbReference type="PANTHER" id="PTHR23244:SF471">
    <property type="entry name" value="GUANINE NUCLEOTIDE-BINDING PROTEIN SUBUNIT BETA 1-RELATED"/>
    <property type="match status" value="1"/>
</dbReference>
<reference evidence="2" key="1">
    <citation type="journal article" date="2023" name="Plant J.">
        <title>The genome of the king protea, Protea cynaroides.</title>
        <authorList>
            <person name="Chang J."/>
            <person name="Duong T.A."/>
            <person name="Schoeman C."/>
            <person name="Ma X."/>
            <person name="Roodt D."/>
            <person name="Barker N."/>
            <person name="Li Z."/>
            <person name="Van de Peer Y."/>
            <person name="Mizrachi E."/>
        </authorList>
    </citation>
    <scope>NUCLEOTIDE SEQUENCE</scope>
    <source>
        <tissue evidence="2">Young leaves</tissue>
    </source>
</reference>
<dbReference type="InterPro" id="IPR011043">
    <property type="entry name" value="Gal_Oxase/kelch_b-propeller"/>
</dbReference>
<gene>
    <name evidence="2" type="ORF">NE237_020333</name>
</gene>
<dbReference type="InterPro" id="IPR006652">
    <property type="entry name" value="Kelch_1"/>
</dbReference>
<name>A0A9Q0K3T0_9MAGN</name>
<comment type="caution">
    <text evidence="2">The sequence shown here is derived from an EMBL/GenBank/DDBJ whole genome shotgun (WGS) entry which is preliminary data.</text>
</comment>
<evidence type="ECO:0000313" key="2">
    <source>
        <dbReference type="EMBL" id="KAJ4960423.1"/>
    </source>
</evidence>
<feature type="region of interest" description="Disordered" evidence="1">
    <location>
        <begin position="501"/>
        <end position="534"/>
    </location>
</feature>
<organism evidence="2 3">
    <name type="scientific">Protea cynaroides</name>
    <dbReference type="NCBI Taxonomy" id="273540"/>
    <lineage>
        <taxon>Eukaryota</taxon>
        <taxon>Viridiplantae</taxon>
        <taxon>Streptophyta</taxon>
        <taxon>Embryophyta</taxon>
        <taxon>Tracheophyta</taxon>
        <taxon>Spermatophyta</taxon>
        <taxon>Magnoliopsida</taxon>
        <taxon>Proteales</taxon>
        <taxon>Proteaceae</taxon>
        <taxon>Protea</taxon>
    </lineage>
</organism>
<sequence length="534" mass="59564">MAGFYTCNGRMRWEKLEVSNRLTETPPEQSRSVGLPVEFVGPGKRWGHSCNAVHGGKLLYVFGGYGPDTCQTNEVHIYDTVKRIWFKPTMRGIPPSPRDSHSCTTVGNNLYVFGGTDGKNPLKDLFILDTSTNTWMCPRLTGEGPPPREGHSAALVGKQLFIFGGCGKSWQSSYEVYYNDLYILDTENLVWQKAVTSGNPPSARDSHTCSSWKNKIIVIGGEDSSDYYLSDVHILDTDTLAWRELSTSGHTLPPRAGHSTVALGRNLFVFGGFTDARNLYDDLHMINVDTGVWTNVMAAGQGPTARFSVAGDCLDPQKGILVFIGGCNQDLEALEDMYYLHTEISMENGRGQKQEKLSLKKELKRKCQEQHLPISRSTNDIDVPQRGTMPNLHRPMPVPMQMQAPVPICGQASKHNLSSHELESSQEKVFEAKVTETFCYGYKIETIIDGKLLRGLIFSYPPNFSQVPDDYQSRKRRALEAGGVKLSDGYVIKQEAVYRRPTNDVHQVHGNSETSTETLPNVKDEAKNHPLNRN</sequence>
<dbReference type="Proteomes" id="UP001141806">
    <property type="component" value="Unassembled WGS sequence"/>
</dbReference>
<dbReference type="PANTHER" id="PTHR23244">
    <property type="entry name" value="KELCH REPEAT DOMAIN"/>
    <property type="match status" value="1"/>
</dbReference>
<dbReference type="AlphaFoldDB" id="A0A9Q0K3T0"/>
<dbReference type="SMART" id="SM00612">
    <property type="entry name" value="Kelch"/>
    <property type="match status" value="3"/>
</dbReference>
<proteinExistence type="predicted"/>
<dbReference type="InterPro" id="IPR015915">
    <property type="entry name" value="Kelch-typ_b-propeller"/>
</dbReference>
<feature type="compositionally biased region" description="Polar residues" evidence="1">
    <location>
        <begin position="509"/>
        <end position="519"/>
    </location>
</feature>
<dbReference type="OrthoDB" id="10251809at2759"/>
<dbReference type="Pfam" id="PF24681">
    <property type="entry name" value="Kelch_KLHDC2_KLHL20_DRC7"/>
    <property type="match status" value="1"/>
</dbReference>
<evidence type="ECO:0000313" key="3">
    <source>
        <dbReference type="Proteomes" id="UP001141806"/>
    </source>
</evidence>
<dbReference type="EMBL" id="JAMYWD010000009">
    <property type="protein sequence ID" value="KAJ4960423.1"/>
    <property type="molecule type" value="Genomic_DNA"/>
</dbReference>
<evidence type="ECO:0000256" key="1">
    <source>
        <dbReference type="SAM" id="MobiDB-lite"/>
    </source>
</evidence>
<dbReference type="SUPFAM" id="SSF50965">
    <property type="entry name" value="Galactose oxidase, central domain"/>
    <property type="match status" value="1"/>
</dbReference>
<dbReference type="Gene3D" id="2.120.10.80">
    <property type="entry name" value="Kelch-type beta propeller"/>
    <property type="match status" value="2"/>
</dbReference>
<protein>
    <submittedName>
        <fullName evidence="2">Uncharacterized protein</fullName>
    </submittedName>
</protein>